<dbReference type="Pfam" id="PF00175">
    <property type="entry name" value="NAD_binding_1"/>
    <property type="match status" value="1"/>
</dbReference>
<evidence type="ECO:0000313" key="14">
    <source>
        <dbReference type="EMBL" id="TPX30386.1"/>
    </source>
</evidence>
<keyword evidence="9" id="KW-0496">Mitochondrion</keyword>
<evidence type="ECO:0000259" key="13">
    <source>
        <dbReference type="PROSITE" id="PS51384"/>
    </source>
</evidence>
<dbReference type="RefSeq" id="XP_031022058.1">
    <property type="nucleotide sequence ID" value="XM_031171964.1"/>
</dbReference>
<comment type="catalytic activity">
    <reaction evidence="10 12">
        <text>2 Fe(III)-[cytochrome b5] + NADH = 2 Fe(II)-[cytochrome b5] + NAD(+) + H(+)</text>
        <dbReference type="Rhea" id="RHEA:46680"/>
        <dbReference type="Rhea" id="RHEA-COMP:10438"/>
        <dbReference type="Rhea" id="RHEA-COMP:10439"/>
        <dbReference type="ChEBI" id="CHEBI:15378"/>
        <dbReference type="ChEBI" id="CHEBI:29033"/>
        <dbReference type="ChEBI" id="CHEBI:29034"/>
        <dbReference type="ChEBI" id="CHEBI:57540"/>
        <dbReference type="ChEBI" id="CHEBI:57945"/>
        <dbReference type="EC" id="1.6.2.2"/>
    </reaction>
</comment>
<comment type="caution">
    <text evidence="14">The sequence shown here is derived from an EMBL/GenBank/DDBJ whole genome shotgun (WGS) entry which is preliminary data.</text>
</comment>
<dbReference type="SUPFAM" id="SSF63380">
    <property type="entry name" value="Riboflavin synthase domain-like"/>
    <property type="match status" value="1"/>
</dbReference>
<name>A0A507BXD2_9FUNG</name>
<accession>A0A507BXD2</accession>
<evidence type="ECO:0000256" key="9">
    <source>
        <dbReference type="ARBA" id="ARBA00023128"/>
    </source>
</evidence>
<evidence type="ECO:0000256" key="10">
    <source>
        <dbReference type="ARBA" id="ARBA00047682"/>
    </source>
</evidence>
<dbReference type="PROSITE" id="PS51384">
    <property type="entry name" value="FAD_FR"/>
    <property type="match status" value="1"/>
</dbReference>
<keyword evidence="8 12" id="KW-0520">NAD</keyword>
<proteinExistence type="inferred from homology"/>
<sequence length="314" mass="34064">MNAFRFSKVISDRLATFSAQAGNKSMQKAVFFGSGAAVATGALFASTLFADAPKSAVALDGESFVGFKLQKVTTLNHNTARFSFAFPAGTTDLGLPTASCLVVKFALPTNEGEKPKNVIRPYTPIHSETPGTFDLLVKKYPGGAASSHIHSLKVGDTLAMKGPIPKYILKQNEFKHIGMVAGGTGLTPMMQIISHVLADKSEKTKLSLIFANQTEEDILLKDWLDQQVKAHPGRFEVFYTLDKAPEGWKFGKGFVTEDMLKKFMPKPTEGKVFICGPDPFVKFLSGAKAPDRSQGPIGGLLEKMGFKSEDVFKF</sequence>
<gene>
    <name evidence="14" type="ORF">SmJEL517_g06038</name>
</gene>
<evidence type="ECO:0000256" key="5">
    <source>
        <dbReference type="ARBA" id="ARBA00022787"/>
    </source>
</evidence>
<dbReference type="SUPFAM" id="SSF52343">
    <property type="entry name" value="Ferredoxin reductase-like, C-terminal NADP-linked domain"/>
    <property type="match status" value="1"/>
</dbReference>
<feature type="binding site" evidence="11">
    <location>
        <position position="187"/>
    </location>
    <ligand>
        <name>FAD</name>
        <dbReference type="ChEBI" id="CHEBI:57692"/>
    </ligand>
</feature>
<dbReference type="FunFam" id="2.40.30.10:FF:000032">
    <property type="entry name" value="NADH-cytochrome b5 reductase"/>
    <property type="match status" value="1"/>
</dbReference>
<dbReference type="Gene3D" id="2.40.30.10">
    <property type="entry name" value="Translation factors"/>
    <property type="match status" value="1"/>
</dbReference>
<dbReference type="PRINTS" id="PR00406">
    <property type="entry name" value="CYTB5RDTASE"/>
</dbReference>
<evidence type="ECO:0000256" key="11">
    <source>
        <dbReference type="PIRSR" id="PIRSR601834-1"/>
    </source>
</evidence>
<dbReference type="PANTHER" id="PTHR19370">
    <property type="entry name" value="NADH-CYTOCHROME B5 REDUCTASE"/>
    <property type="match status" value="1"/>
</dbReference>
<dbReference type="EC" id="1.6.2.2" evidence="12"/>
<keyword evidence="6 11" id="KW-0274">FAD</keyword>
<dbReference type="FunFam" id="3.40.50.80:FF:000009">
    <property type="entry name" value="NADH-cytochrome b5 reductase"/>
    <property type="match status" value="1"/>
</dbReference>
<evidence type="ECO:0000256" key="6">
    <source>
        <dbReference type="ARBA" id="ARBA00022827"/>
    </source>
</evidence>
<organism evidence="14 15">
    <name type="scientific">Synchytrium microbalum</name>
    <dbReference type="NCBI Taxonomy" id="1806994"/>
    <lineage>
        <taxon>Eukaryota</taxon>
        <taxon>Fungi</taxon>
        <taxon>Fungi incertae sedis</taxon>
        <taxon>Chytridiomycota</taxon>
        <taxon>Chytridiomycota incertae sedis</taxon>
        <taxon>Chytridiomycetes</taxon>
        <taxon>Synchytriales</taxon>
        <taxon>Synchytriaceae</taxon>
        <taxon>Synchytrium</taxon>
    </lineage>
</organism>
<dbReference type="Proteomes" id="UP000319731">
    <property type="component" value="Unassembled WGS sequence"/>
</dbReference>
<dbReference type="InterPro" id="IPR017938">
    <property type="entry name" value="Riboflavin_synthase-like_b-brl"/>
</dbReference>
<feature type="binding site" evidence="11">
    <location>
        <position position="138"/>
    </location>
    <ligand>
        <name>FAD</name>
        <dbReference type="ChEBI" id="CHEBI:57692"/>
    </ligand>
</feature>
<feature type="binding site" evidence="11">
    <location>
        <position position="120"/>
    </location>
    <ligand>
        <name>FAD</name>
        <dbReference type="ChEBI" id="CHEBI:57692"/>
    </ligand>
</feature>
<protein>
    <recommendedName>
        <fullName evidence="12">NADH-cytochrome b5 reductase</fullName>
        <ecNumber evidence="12">1.6.2.2</ecNumber>
    </recommendedName>
</protein>
<evidence type="ECO:0000256" key="8">
    <source>
        <dbReference type="ARBA" id="ARBA00023027"/>
    </source>
</evidence>
<feature type="binding site" evidence="11">
    <location>
        <position position="122"/>
    </location>
    <ligand>
        <name>FAD</name>
        <dbReference type="ChEBI" id="CHEBI:57692"/>
    </ligand>
</feature>
<evidence type="ECO:0000256" key="2">
    <source>
        <dbReference type="ARBA" id="ARBA00004572"/>
    </source>
</evidence>
<keyword evidence="5" id="KW-1000">Mitochondrion outer membrane</keyword>
<evidence type="ECO:0000313" key="15">
    <source>
        <dbReference type="Proteomes" id="UP000319731"/>
    </source>
</evidence>
<dbReference type="InterPro" id="IPR008333">
    <property type="entry name" value="Cbr1-like_FAD-bd_dom"/>
</dbReference>
<reference evidence="14 15" key="1">
    <citation type="journal article" date="2019" name="Sci. Rep.">
        <title>Comparative genomics of chytrid fungi reveal insights into the obligate biotrophic and pathogenic lifestyle of Synchytrium endobioticum.</title>
        <authorList>
            <person name="van de Vossenberg B.T.L.H."/>
            <person name="Warris S."/>
            <person name="Nguyen H.D.T."/>
            <person name="van Gent-Pelzer M.P.E."/>
            <person name="Joly D.L."/>
            <person name="van de Geest H.C."/>
            <person name="Bonants P.J.M."/>
            <person name="Smith D.S."/>
            <person name="Levesque C.A."/>
            <person name="van der Lee T.A.J."/>
        </authorList>
    </citation>
    <scope>NUCLEOTIDE SEQUENCE [LARGE SCALE GENOMIC DNA]</scope>
    <source>
        <strain evidence="14 15">JEL517</strain>
    </source>
</reference>
<dbReference type="PRINTS" id="PR00371">
    <property type="entry name" value="FPNCR"/>
</dbReference>
<dbReference type="GeneID" id="42007261"/>
<dbReference type="GO" id="GO:0090524">
    <property type="term" value="F:cytochrome-b5 reductase activity, acting on NADH"/>
    <property type="evidence" value="ECO:0007669"/>
    <property type="project" value="UniProtKB-EC"/>
</dbReference>
<feature type="binding site" evidence="11">
    <location>
        <position position="146"/>
    </location>
    <ligand>
        <name>FAD</name>
        <dbReference type="ChEBI" id="CHEBI:57692"/>
    </ligand>
</feature>
<dbReference type="AlphaFoldDB" id="A0A507BXD2"/>
<dbReference type="Gene3D" id="3.40.50.80">
    <property type="entry name" value="Nucleotide-binding domain of ferredoxin-NADP reductase (FNR) module"/>
    <property type="match status" value="1"/>
</dbReference>
<dbReference type="InterPro" id="IPR017927">
    <property type="entry name" value="FAD-bd_FR_type"/>
</dbReference>
<dbReference type="InterPro" id="IPR001433">
    <property type="entry name" value="OxRdtase_FAD/NAD-bd"/>
</dbReference>
<comment type="similarity">
    <text evidence="3 12">Belongs to the flavoprotein pyridine nucleotide cytochrome reductase family.</text>
</comment>
<keyword evidence="7 12" id="KW-0560">Oxidoreductase</keyword>
<keyword evidence="5" id="KW-0472">Membrane</keyword>
<evidence type="ECO:0000256" key="3">
    <source>
        <dbReference type="ARBA" id="ARBA00006105"/>
    </source>
</evidence>
<comment type="subcellular location">
    <subcellularLocation>
        <location evidence="2">Mitochondrion outer membrane</location>
        <topology evidence="2">Single-pass membrane protein</topology>
    </subcellularLocation>
</comment>
<dbReference type="GO" id="GO:0005741">
    <property type="term" value="C:mitochondrial outer membrane"/>
    <property type="evidence" value="ECO:0007669"/>
    <property type="project" value="UniProtKB-SubCell"/>
</dbReference>
<evidence type="ECO:0000256" key="7">
    <source>
        <dbReference type="ARBA" id="ARBA00023002"/>
    </source>
</evidence>
<dbReference type="OrthoDB" id="432685at2759"/>
<dbReference type="InterPro" id="IPR039261">
    <property type="entry name" value="FNR_nucleotide-bd"/>
</dbReference>
<dbReference type="InterPro" id="IPR001834">
    <property type="entry name" value="CBR-like"/>
</dbReference>
<comment type="cofactor">
    <cofactor evidence="1 11 12">
        <name>FAD</name>
        <dbReference type="ChEBI" id="CHEBI:57692"/>
    </cofactor>
</comment>
<evidence type="ECO:0000256" key="1">
    <source>
        <dbReference type="ARBA" id="ARBA00001974"/>
    </source>
</evidence>
<keyword evidence="4 11" id="KW-0285">Flavoprotein</keyword>
<evidence type="ECO:0000256" key="4">
    <source>
        <dbReference type="ARBA" id="ARBA00022630"/>
    </source>
</evidence>
<feature type="binding site" evidence="11">
    <location>
        <position position="136"/>
    </location>
    <ligand>
        <name>FAD</name>
        <dbReference type="ChEBI" id="CHEBI:57692"/>
    </ligand>
</feature>
<feature type="domain" description="FAD-binding FR-type" evidence="13">
    <location>
        <begin position="62"/>
        <end position="170"/>
    </location>
</feature>
<evidence type="ECO:0000256" key="12">
    <source>
        <dbReference type="RuleBase" id="RU361226"/>
    </source>
</evidence>
<dbReference type="STRING" id="1806994.A0A507BXD2"/>
<dbReference type="Pfam" id="PF00970">
    <property type="entry name" value="FAD_binding_6"/>
    <property type="match status" value="1"/>
</dbReference>
<dbReference type="InterPro" id="IPR001709">
    <property type="entry name" value="Flavoprot_Pyr_Nucl_cyt_Rdtase"/>
</dbReference>
<dbReference type="EMBL" id="QEAO01000072">
    <property type="protein sequence ID" value="TPX30386.1"/>
    <property type="molecule type" value="Genomic_DNA"/>
</dbReference>
<keyword evidence="15" id="KW-1185">Reference proteome</keyword>
<dbReference type="PANTHER" id="PTHR19370:SF171">
    <property type="entry name" value="NADH-CYTOCHROME B5 REDUCTASE 2"/>
    <property type="match status" value="1"/>
</dbReference>
<dbReference type="CDD" id="cd06183">
    <property type="entry name" value="cyt_b5_reduct_like"/>
    <property type="match status" value="1"/>
</dbReference>
<feature type="binding site" evidence="11">
    <location>
        <position position="121"/>
    </location>
    <ligand>
        <name>FAD</name>
        <dbReference type="ChEBI" id="CHEBI:57692"/>
    </ligand>
</feature>